<evidence type="ECO:0000313" key="2">
    <source>
        <dbReference type="EMBL" id="CAB9505069.1"/>
    </source>
</evidence>
<dbReference type="OrthoDB" id="50952at2759"/>
<protein>
    <recommendedName>
        <fullName evidence="1">HNH nuclease domain-containing protein</fullName>
    </recommendedName>
</protein>
<dbReference type="Proteomes" id="UP001153069">
    <property type="component" value="Unassembled WGS sequence"/>
</dbReference>
<dbReference type="Pfam" id="PF13391">
    <property type="entry name" value="HNH_2"/>
    <property type="match status" value="1"/>
</dbReference>
<dbReference type="EMBL" id="CAICTM010000216">
    <property type="protein sequence ID" value="CAB9505069.1"/>
    <property type="molecule type" value="Genomic_DNA"/>
</dbReference>
<feature type="domain" description="HNH nuclease" evidence="1">
    <location>
        <begin position="147"/>
        <end position="209"/>
    </location>
</feature>
<comment type="caution">
    <text evidence="2">The sequence shown here is derived from an EMBL/GenBank/DDBJ whole genome shotgun (WGS) entry which is preliminary data.</text>
</comment>
<keyword evidence="3" id="KW-1185">Reference proteome</keyword>
<proteinExistence type="predicted"/>
<dbReference type="AlphaFoldDB" id="A0A9N8DSF0"/>
<accession>A0A9N8DSF0</accession>
<dbReference type="InterPro" id="IPR003615">
    <property type="entry name" value="HNH_nuc"/>
</dbReference>
<evidence type="ECO:0000259" key="1">
    <source>
        <dbReference type="Pfam" id="PF13391"/>
    </source>
</evidence>
<sequence>MSSSSVWVQLYYNKGKDEPEGRPTSVKKPNDPLIVVAPAQKQQQRLEFCRTWSSEGNHLPYNLLAKSYDDLQRQIQGDSDLEEFIQISNTPAVLAWERGSDGSPTGFPGEIAAPFSGSNVSSISTSTLGHIQKVFQAALLVRDKRKCVVSGTQYREGSGNVQAAHIIPVAAKKRVLEQAKICSIYDTCNGMLLESTLHKAFDSYLWCLNENGVFCVSDAERHQKKIKEYGIAKYRSNVLDLSGDNFPTKATLRARHALFQSKVDKAKNQGNKKS</sequence>
<organism evidence="2 3">
    <name type="scientific">Seminavis robusta</name>
    <dbReference type="NCBI Taxonomy" id="568900"/>
    <lineage>
        <taxon>Eukaryota</taxon>
        <taxon>Sar</taxon>
        <taxon>Stramenopiles</taxon>
        <taxon>Ochrophyta</taxon>
        <taxon>Bacillariophyta</taxon>
        <taxon>Bacillariophyceae</taxon>
        <taxon>Bacillariophycidae</taxon>
        <taxon>Naviculales</taxon>
        <taxon>Naviculaceae</taxon>
        <taxon>Seminavis</taxon>
    </lineage>
</organism>
<evidence type="ECO:0000313" key="3">
    <source>
        <dbReference type="Proteomes" id="UP001153069"/>
    </source>
</evidence>
<gene>
    <name evidence="2" type="ORF">SEMRO_217_G089940.1</name>
</gene>
<name>A0A9N8DSF0_9STRA</name>
<reference evidence="2" key="1">
    <citation type="submission" date="2020-06" db="EMBL/GenBank/DDBJ databases">
        <authorList>
            <consortium name="Plant Systems Biology data submission"/>
        </authorList>
    </citation>
    <scope>NUCLEOTIDE SEQUENCE</scope>
    <source>
        <strain evidence="2">D6</strain>
    </source>
</reference>